<keyword evidence="3" id="KW-0560">Oxidoreductase</keyword>
<dbReference type="SUPFAM" id="SSF51735">
    <property type="entry name" value="NAD(P)-binding Rossmann-fold domains"/>
    <property type="match status" value="1"/>
</dbReference>
<dbReference type="InterPro" id="IPR036291">
    <property type="entry name" value="NAD(P)-bd_dom_sf"/>
</dbReference>
<evidence type="ECO:0000313" key="5">
    <source>
        <dbReference type="EMBL" id="OPB44718.1"/>
    </source>
</evidence>
<dbReference type="Proteomes" id="UP000191004">
    <property type="component" value="Unassembled WGS sequence"/>
</dbReference>
<evidence type="ECO:0000259" key="4">
    <source>
        <dbReference type="Pfam" id="PF05368"/>
    </source>
</evidence>
<dbReference type="OrthoDB" id="419598at2759"/>
<dbReference type="EMBL" id="LVVK01000006">
    <property type="protein sequence ID" value="OPB44718.1"/>
    <property type="molecule type" value="Genomic_DNA"/>
</dbReference>
<dbReference type="InterPro" id="IPR051609">
    <property type="entry name" value="NmrA/Isoflavone_reductase-like"/>
</dbReference>
<comment type="caution">
    <text evidence="5">The sequence shown here is derived from an EMBL/GenBank/DDBJ whole genome shotgun (WGS) entry which is preliminary data.</text>
</comment>
<organism evidence="5 6">
    <name type="scientific">Trichoderma guizhouense</name>
    <dbReference type="NCBI Taxonomy" id="1491466"/>
    <lineage>
        <taxon>Eukaryota</taxon>
        <taxon>Fungi</taxon>
        <taxon>Dikarya</taxon>
        <taxon>Ascomycota</taxon>
        <taxon>Pezizomycotina</taxon>
        <taxon>Sordariomycetes</taxon>
        <taxon>Hypocreomycetidae</taxon>
        <taxon>Hypocreales</taxon>
        <taxon>Hypocreaceae</taxon>
        <taxon>Trichoderma</taxon>
    </lineage>
</organism>
<comment type="similarity">
    <text evidence="1">Belongs to the NmrA-type oxidoreductase family. Isoflavone reductase subfamily.</text>
</comment>
<gene>
    <name evidence="5" type="ORF">A0O28_0088550</name>
</gene>
<name>A0A1T3CUF0_9HYPO</name>
<keyword evidence="6" id="KW-1185">Reference proteome</keyword>
<keyword evidence="2" id="KW-0521">NADP</keyword>
<reference evidence="5 6" key="1">
    <citation type="submission" date="2016-04" db="EMBL/GenBank/DDBJ databases">
        <title>Multiple horizontal gene transfer events from other fungi enriched the ability of the initially mycotrophic fungus Trichoderma (Ascomycota) to feed on dead plant biomass.</title>
        <authorList>
            <person name="Atanasova L."/>
            <person name="Chenthamara K."/>
            <person name="Zhang J."/>
            <person name="Grujic M."/>
            <person name="Henrissat B."/>
            <person name="Kuo A."/>
            <person name="Aertz A."/>
            <person name="Salamov A."/>
            <person name="Lipzen A."/>
            <person name="Labutti K."/>
            <person name="Barry K."/>
            <person name="Miao Y."/>
            <person name="Rahimi M.J."/>
            <person name="Shen Q."/>
            <person name="Grigoriev I.V."/>
            <person name="Kubicek C.P."/>
            <person name="Druzhinina I.S."/>
        </authorList>
    </citation>
    <scope>NUCLEOTIDE SEQUENCE [LARGE SCALE GENOMIC DNA]</scope>
    <source>
        <strain evidence="5 6">NJAU 4742</strain>
    </source>
</reference>
<sequence length="319" mass="34691">MVKVAVAGGTGGLGRTIVEALANSDHETIVLTREQNVHRTTIAGATLVAVDYTNVEAIVRTLNDHQIHTVISCMVVKSLEQSEAQINLIRAAEAAPSVKRFTPSEFGTPRLEASTKTGAAVSISYKDAAIVELEKSHLEYTLFSHGVFMDYYGMPKCQSYMTPWVFAIDIAHKVAGIPGSGNVPAVYTYSGDVAKFVVAAIGLPEGTWHKHSTMIGDRRTLNEVLGTAESIRGSFKVQYDTMQKLQQGEITELPSHVRLYSQTAKELLQQRFAGFGIGMETGAFDFNVPANGVLLNDLFPDIRVKSVEDIITEGWAENA</sequence>
<evidence type="ECO:0000256" key="1">
    <source>
        <dbReference type="ARBA" id="ARBA00005725"/>
    </source>
</evidence>
<evidence type="ECO:0000313" key="6">
    <source>
        <dbReference type="Proteomes" id="UP000191004"/>
    </source>
</evidence>
<dbReference type="PANTHER" id="PTHR47706:SF4">
    <property type="entry name" value="NMRA-LIKE DOMAIN-CONTAINING PROTEIN"/>
    <property type="match status" value="1"/>
</dbReference>
<proteinExistence type="inferred from homology"/>
<dbReference type="PANTHER" id="PTHR47706">
    <property type="entry name" value="NMRA-LIKE FAMILY PROTEIN"/>
    <property type="match status" value="1"/>
</dbReference>
<dbReference type="Gene3D" id="3.40.50.720">
    <property type="entry name" value="NAD(P)-binding Rossmann-like Domain"/>
    <property type="match status" value="1"/>
</dbReference>
<dbReference type="Gene3D" id="3.90.25.10">
    <property type="entry name" value="UDP-galactose 4-epimerase, domain 1"/>
    <property type="match status" value="1"/>
</dbReference>
<dbReference type="GO" id="GO:0016491">
    <property type="term" value="F:oxidoreductase activity"/>
    <property type="evidence" value="ECO:0007669"/>
    <property type="project" value="UniProtKB-KW"/>
</dbReference>
<feature type="domain" description="NmrA-like" evidence="4">
    <location>
        <begin position="3"/>
        <end position="227"/>
    </location>
</feature>
<dbReference type="AlphaFoldDB" id="A0A1T3CUF0"/>
<accession>A0A1T3CUF0</accession>
<protein>
    <submittedName>
        <fullName evidence="5">NmrA-like family protein</fullName>
    </submittedName>
</protein>
<evidence type="ECO:0000256" key="2">
    <source>
        <dbReference type="ARBA" id="ARBA00022857"/>
    </source>
</evidence>
<evidence type="ECO:0000256" key="3">
    <source>
        <dbReference type="ARBA" id="ARBA00023002"/>
    </source>
</evidence>
<dbReference type="InterPro" id="IPR008030">
    <property type="entry name" value="NmrA-like"/>
</dbReference>
<dbReference type="Pfam" id="PF05368">
    <property type="entry name" value="NmrA"/>
    <property type="match status" value="1"/>
</dbReference>